<evidence type="ECO:0000256" key="6">
    <source>
        <dbReference type="SAM" id="Phobius"/>
    </source>
</evidence>
<feature type="transmembrane region" description="Helical" evidence="6">
    <location>
        <begin position="6"/>
        <end position="27"/>
    </location>
</feature>
<keyword evidence="6" id="KW-0472">Membrane</keyword>
<name>A0A7S1EAA8_HEMAN</name>
<proteinExistence type="inferred from homology"/>
<dbReference type="EMBL" id="HBFX01031405">
    <property type="protein sequence ID" value="CAD8967938.1"/>
    <property type="molecule type" value="Transcribed_RNA"/>
</dbReference>
<dbReference type="SUPFAM" id="SSF56801">
    <property type="entry name" value="Acetyl-CoA synthetase-like"/>
    <property type="match status" value="1"/>
</dbReference>
<keyword evidence="6" id="KW-1133">Transmembrane helix</keyword>
<protein>
    <recommendedName>
        <fullName evidence="7">AMP-dependent synthetase/ligase domain-containing protein</fullName>
    </recommendedName>
</protein>
<evidence type="ECO:0000313" key="8">
    <source>
        <dbReference type="EMBL" id="CAD8967938.1"/>
    </source>
</evidence>
<reference evidence="8" key="1">
    <citation type="submission" date="2021-01" db="EMBL/GenBank/DDBJ databases">
        <authorList>
            <person name="Corre E."/>
            <person name="Pelletier E."/>
            <person name="Niang G."/>
            <person name="Scheremetjew M."/>
            <person name="Finn R."/>
            <person name="Kale V."/>
            <person name="Holt S."/>
            <person name="Cochrane G."/>
            <person name="Meng A."/>
            <person name="Brown T."/>
            <person name="Cohen L."/>
        </authorList>
    </citation>
    <scope>NUCLEOTIDE SEQUENCE</scope>
    <source>
        <strain evidence="8">CCMP644</strain>
    </source>
</reference>
<keyword evidence="2" id="KW-0436">Ligase</keyword>
<evidence type="ECO:0000256" key="5">
    <source>
        <dbReference type="ARBA" id="ARBA00036813"/>
    </source>
</evidence>
<comment type="similarity">
    <text evidence="1">Belongs to the ATP-dependent AMP-binding enzyme family.</text>
</comment>
<dbReference type="PANTHER" id="PTHR43272:SF83">
    <property type="entry name" value="ACYL-COA SYNTHETASE LONG-CHAIN, ISOFORM J"/>
    <property type="match status" value="1"/>
</dbReference>
<dbReference type="GO" id="GO:0005524">
    <property type="term" value="F:ATP binding"/>
    <property type="evidence" value="ECO:0007669"/>
    <property type="project" value="UniProtKB-KW"/>
</dbReference>
<feature type="domain" description="AMP-dependent synthetase/ligase" evidence="7">
    <location>
        <begin position="111"/>
        <end position="556"/>
    </location>
</feature>
<sequence length="753" mass="80574">MLAVGVILSAIDLFVYFATMGPLFSILKLLKSTPKVKAIGDASDAPRRRATSESAMLKTPFPEANVATLHDLMWHCGKIYASCPLFGTRTYLGEQAPDASKGQRFPPKVFGKTVWQNYGEAVERMQCFGAGLRALGMTPQPDPAVVKNFDDATGNNIFIIYENTCADWMTAAQGCFSQSMVVSTCYATLGTQAVVDAVNEGSAMGILCNRMNVANLGKMASQMPSLKLIVYTDDMVKPEDRQLKPLCGLSSIKVMSMQEVCDLGKHNLSKYPLTKPKPDSMAVIMYTSGSTGKPKGVMIRHKSMLAMTAGIVQHFSPVLQKGKEVYAAFLPAAHILELCSEHGQMAIGCALGFCDPRTLTISGAEPHGALQEFRPTLMAAVPKIWDIIKKGAEAKAKAAGASKWFLFQWALKSKIAAMKRGMDTPVFNKLVFSKIKQITGGRLKIAVSGGGACEKEVQEFVSAAIVPLVQGYGLTETCGGGTVQATNDLRTGVVGLPLGSLEIKLVDAMTEDGSGPLKDANGTPYRTTDSVNAKGEACKGRGEVYIGGGVVTDGYYKMPKQTKEAYVKGGYFATGDVGEWTPDGALKIVDRKKNLVKLKGGEYVALEFMEVKFGNSEFVDALAGGIMVYAGADVDRAVAFCQCSKVALTNWAAANGISGEYEALLQNPKCRKAVLEDLNAHGKKAGLGDLEKLLNVTLLNGGMGQGPQAWTPVNGGLTPTNKLDRKGAAKLLGDKVLQDGKVDARLDWMKNIK</sequence>
<gene>
    <name evidence="8" type="ORF">HAND00432_LOCUS18932</name>
</gene>
<evidence type="ECO:0000256" key="3">
    <source>
        <dbReference type="ARBA" id="ARBA00022741"/>
    </source>
</evidence>
<evidence type="ECO:0000256" key="4">
    <source>
        <dbReference type="ARBA" id="ARBA00022840"/>
    </source>
</evidence>
<organism evidence="8">
    <name type="scientific">Hemiselmis andersenii</name>
    <name type="common">Cryptophyte alga</name>
    <dbReference type="NCBI Taxonomy" id="464988"/>
    <lineage>
        <taxon>Eukaryota</taxon>
        <taxon>Cryptophyceae</taxon>
        <taxon>Cryptomonadales</taxon>
        <taxon>Hemiselmidaceae</taxon>
        <taxon>Hemiselmis</taxon>
    </lineage>
</organism>
<dbReference type="GO" id="GO:0005783">
    <property type="term" value="C:endoplasmic reticulum"/>
    <property type="evidence" value="ECO:0007669"/>
    <property type="project" value="TreeGrafter"/>
</dbReference>
<evidence type="ECO:0000256" key="1">
    <source>
        <dbReference type="ARBA" id="ARBA00006432"/>
    </source>
</evidence>
<dbReference type="InterPro" id="IPR020845">
    <property type="entry name" value="AMP-binding_CS"/>
</dbReference>
<dbReference type="InterPro" id="IPR000873">
    <property type="entry name" value="AMP-dep_synth/lig_dom"/>
</dbReference>
<dbReference type="InterPro" id="IPR042099">
    <property type="entry name" value="ANL_N_sf"/>
</dbReference>
<accession>A0A7S1EAA8</accession>
<evidence type="ECO:0000259" key="7">
    <source>
        <dbReference type="Pfam" id="PF00501"/>
    </source>
</evidence>
<keyword evidence="4" id="KW-0067">ATP-binding</keyword>
<dbReference type="Pfam" id="PF00501">
    <property type="entry name" value="AMP-binding"/>
    <property type="match status" value="1"/>
</dbReference>
<dbReference type="PANTHER" id="PTHR43272">
    <property type="entry name" value="LONG-CHAIN-FATTY-ACID--COA LIGASE"/>
    <property type="match status" value="1"/>
</dbReference>
<dbReference type="GO" id="GO:0016020">
    <property type="term" value="C:membrane"/>
    <property type="evidence" value="ECO:0007669"/>
    <property type="project" value="TreeGrafter"/>
</dbReference>
<dbReference type="AlphaFoldDB" id="A0A7S1EAA8"/>
<comment type="catalytic activity">
    <reaction evidence="5">
        <text>a long-chain fatty acid + ATP + CoA = a long-chain fatty acyl-CoA + AMP + diphosphate</text>
        <dbReference type="Rhea" id="RHEA:15421"/>
        <dbReference type="ChEBI" id="CHEBI:30616"/>
        <dbReference type="ChEBI" id="CHEBI:33019"/>
        <dbReference type="ChEBI" id="CHEBI:57287"/>
        <dbReference type="ChEBI" id="CHEBI:57560"/>
        <dbReference type="ChEBI" id="CHEBI:83139"/>
        <dbReference type="ChEBI" id="CHEBI:456215"/>
        <dbReference type="EC" id="6.2.1.3"/>
    </reaction>
</comment>
<dbReference type="Gene3D" id="3.40.50.12780">
    <property type="entry name" value="N-terminal domain of ligase-like"/>
    <property type="match status" value="1"/>
</dbReference>
<dbReference type="PROSITE" id="PS00455">
    <property type="entry name" value="AMP_BINDING"/>
    <property type="match status" value="1"/>
</dbReference>
<keyword evidence="6" id="KW-0812">Transmembrane</keyword>
<keyword evidence="3" id="KW-0547">Nucleotide-binding</keyword>
<evidence type="ECO:0000256" key="2">
    <source>
        <dbReference type="ARBA" id="ARBA00022598"/>
    </source>
</evidence>
<dbReference type="GO" id="GO:0004467">
    <property type="term" value="F:long-chain fatty acid-CoA ligase activity"/>
    <property type="evidence" value="ECO:0007669"/>
    <property type="project" value="UniProtKB-EC"/>
</dbReference>